<dbReference type="EMBL" id="CAJVQA010030885">
    <property type="protein sequence ID" value="CAG8800270.1"/>
    <property type="molecule type" value="Genomic_DNA"/>
</dbReference>
<feature type="non-terminal residue" evidence="2">
    <location>
        <position position="535"/>
    </location>
</feature>
<keyword evidence="3" id="KW-1185">Reference proteome</keyword>
<evidence type="ECO:0000313" key="2">
    <source>
        <dbReference type="EMBL" id="CAG8800270.1"/>
    </source>
</evidence>
<dbReference type="OrthoDB" id="2393290at2759"/>
<proteinExistence type="predicted"/>
<gene>
    <name evidence="2" type="ORF">CPELLU_LOCUS17656</name>
</gene>
<feature type="compositionally biased region" description="Basic and acidic residues" evidence="1">
    <location>
        <begin position="165"/>
        <end position="180"/>
    </location>
</feature>
<name>A0A9N9P3N5_9GLOM</name>
<dbReference type="AlphaFoldDB" id="A0A9N9P3N5"/>
<evidence type="ECO:0000256" key="1">
    <source>
        <dbReference type="SAM" id="MobiDB-lite"/>
    </source>
</evidence>
<organism evidence="2 3">
    <name type="scientific">Cetraspora pellucida</name>
    <dbReference type="NCBI Taxonomy" id="1433469"/>
    <lineage>
        <taxon>Eukaryota</taxon>
        <taxon>Fungi</taxon>
        <taxon>Fungi incertae sedis</taxon>
        <taxon>Mucoromycota</taxon>
        <taxon>Glomeromycotina</taxon>
        <taxon>Glomeromycetes</taxon>
        <taxon>Diversisporales</taxon>
        <taxon>Gigasporaceae</taxon>
        <taxon>Cetraspora</taxon>
    </lineage>
</organism>
<dbReference type="Proteomes" id="UP000789759">
    <property type="component" value="Unassembled WGS sequence"/>
</dbReference>
<sequence>MTSNKYSTYFSETPAINYSFIGFYKYRSQQPDFSFSYQKESRKLASDLEELIKDDSKEIRMSARESSAFDSLTICVSSYIIRLGHKYLPYAHSYGGICVCPPYGLRSVDHRKKCPEVQIFWDEIESYSTNSKLQLDKIKTARTVIRGTRNLINSAISEIDSTLRTDKSSTHNYESNERKRSITSNIQAHIEDNVPVAKKQRGSGSENDKGQTDISTDENSEFSSTPLTNSTIDEADESVKINDIAKIEEQLKKVSRTEWRVGNINITQRFRQYQLSVVNKVKKGLLKWDDTYEILALASIIVLSSPCPYPYEYFTFNEWSLITETNPYKIEETIIPPSVSANLHEAAKKVVIGKNVFMNAEESSIGQTAARIFNELLDRSAAGSQKRPDFSCIVNNIPLLNSEIKPLGFTPLQKKKDFVKVNLRAKKSINQQLNLKGGPNKSVVFTNAGDVIESFIMDLSFDGIYSSWPFCKSRLVIDKASMPVIESTFCHFIALEAQTNKLAEDFISRRDPFTPPNQIMYGFTRENPDSPEIRR</sequence>
<feature type="region of interest" description="Disordered" evidence="1">
    <location>
        <begin position="165"/>
        <end position="229"/>
    </location>
</feature>
<accession>A0A9N9P3N5</accession>
<evidence type="ECO:0000313" key="3">
    <source>
        <dbReference type="Proteomes" id="UP000789759"/>
    </source>
</evidence>
<comment type="caution">
    <text evidence="2">The sequence shown here is derived from an EMBL/GenBank/DDBJ whole genome shotgun (WGS) entry which is preliminary data.</text>
</comment>
<reference evidence="2" key="1">
    <citation type="submission" date="2021-06" db="EMBL/GenBank/DDBJ databases">
        <authorList>
            <person name="Kallberg Y."/>
            <person name="Tangrot J."/>
            <person name="Rosling A."/>
        </authorList>
    </citation>
    <scope>NUCLEOTIDE SEQUENCE</scope>
    <source>
        <strain evidence="2">FL966</strain>
    </source>
</reference>
<protein>
    <submittedName>
        <fullName evidence="2">21929_t:CDS:1</fullName>
    </submittedName>
</protein>